<dbReference type="SMART" id="SM00220">
    <property type="entry name" value="S_TKc"/>
    <property type="match status" value="1"/>
</dbReference>
<dbReference type="GO" id="GO:0000407">
    <property type="term" value="C:phagophore assembly site"/>
    <property type="evidence" value="ECO:0007669"/>
    <property type="project" value="TreeGrafter"/>
</dbReference>
<sequence>MGTSTGGARAVGQWMLTQNIGAGSFAVVWKARHAVSGQVVAIKEISTDKLNKKLRQSLETEVSILKQITHRNIVQLLEVIEEKGRIFLVMEYCAGGDLAKFIRRTKRIPEATARALLRQLSAGLRELWSRNLVHRDLKPQNLLLSTNEAGEKLLKIADFGFARSLQPQGLAETLCGSPLYMAPEILQFHKYDAKADLWSVGAILFELVVGRPPFNGANHVALLRAIERQEAQIPEPIRKALSASCAALLHGLLRRNPVERLTFEEFFAHPFLRSASRSGSSQSGSRHSSQSSSLTSSAEPSPLKPQDREMQAQPVPEGSRQCSLPRPSPDDNLPFLLDEDPSRGSSKQGSQTGSSAHNAQLLGPLPGQAGPQQQPPQPSVHREPERLGMIQQKRAWSLEAKQALQAPMQSVSERSHSLGTQPVQKPLASNPFLISSGRGQVASHPMRASHSGRSAGPPAFMPATPQQALPPGVGDLLDEDEDYVIIEGVSPFSSAHGIMPRKGSTPAAQPMPSSLASAGTPPLHRGSPYSRSLPESSQSSALYHYGSSPQAALRLSSASVTSPVTAAAASASTFSSGVSRLELLVLTARVLEGLAVSKHAGGAPQDALALRLVTIQVLREAMRLAPDEDSRMQSSVMERTLTVQRIGAELRGLIRRCEDSAAAAAEGMDDGEQLPDVWQLAYKAALALAKAAAVDELLGNAATSARAYHKAGSLLYFMCEDAPRMELSPPVRLPPGERQRLRKCTADVFTRYCAVCAGGPAASQQQVRPLHLSAVRAEAAHVQP</sequence>
<keyword evidence="10" id="KW-1185">Reference proteome</keyword>
<dbReference type="GO" id="GO:0016020">
    <property type="term" value="C:membrane"/>
    <property type="evidence" value="ECO:0007669"/>
    <property type="project" value="TreeGrafter"/>
</dbReference>
<gene>
    <name evidence="9" type="ORF">CVIRNUC_003948</name>
</gene>
<dbReference type="FunFam" id="1.10.510.10:FF:000571">
    <property type="entry name" value="Maternal embryonic leucine zipper kinase"/>
    <property type="match status" value="1"/>
</dbReference>
<dbReference type="GO" id="GO:0010506">
    <property type="term" value="P:regulation of autophagy"/>
    <property type="evidence" value="ECO:0007669"/>
    <property type="project" value="InterPro"/>
</dbReference>
<dbReference type="GO" id="GO:0004674">
    <property type="term" value="F:protein serine/threonine kinase activity"/>
    <property type="evidence" value="ECO:0007669"/>
    <property type="project" value="UniProtKB-KW"/>
</dbReference>
<dbReference type="GO" id="GO:0000045">
    <property type="term" value="P:autophagosome assembly"/>
    <property type="evidence" value="ECO:0007669"/>
    <property type="project" value="TreeGrafter"/>
</dbReference>
<feature type="compositionally biased region" description="Low complexity" evidence="7">
    <location>
        <begin position="274"/>
        <end position="301"/>
    </location>
</feature>
<dbReference type="PANTHER" id="PTHR24348">
    <property type="entry name" value="SERINE/THREONINE-PROTEIN KINASE UNC-51-RELATED"/>
    <property type="match status" value="1"/>
</dbReference>
<dbReference type="CDD" id="cd14009">
    <property type="entry name" value="STKc_ATG1_ULK_like"/>
    <property type="match status" value="1"/>
</dbReference>
<evidence type="ECO:0000259" key="8">
    <source>
        <dbReference type="PROSITE" id="PS50011"/>
    </source>
</evidence>
<keyword evidence="1" id="KW-0723">Serine/threonine-protein kinase</keyword>
<feature type="binding site" evidence="6">
    <location>
        <position position="43"/>
    </location>
    <ligand>
        <name>ATP</name>
        <dbReference type="ChEBI" id="CHEBI:30616"/>
    </ligand>
</feature>
<dbReference type="SUPFAM" id="SSF56112">
    <property type="entry name" value="Protein kinase-like (PK-like)"/>
    <property type="match status" value="1"/>
</dbReference>
<dbReference type="PROSITE" id="PS00108">
    <property type="entry name" value="PROTEIN_KINASE_ST"/>
    <property type="match status" value="1"/>
</dbReference>
<feature type="compositionally biased region" description="Polar residues" evidence="7">
    <location>
        <begin position="407"/>
        <end position="423"/>
    </location>
</feature>
<comment type="caution">
    <text evidence="9">The sequence shown here is derived from an EMBL/GenBank/DDBJ whole genome shotgun (WGS) entry which is preliminary data.</text>
</comment>
<proteinExistence type="predicted"/>
<dbReference type="InterPro" id="IPR000719">
    <property type="entry name" value="Prot_kinase_dom"/>
</dbReference>
<accession>A0AAV1I0X4</accession>
<feature type="region of interest" description="Disordered" evidence="7">
    <location>
        <begin position="407"/>
        <end position="427"/>
    </location>
</feature>
<keyword evidence="4" id="KW-0418">Kinase</keyword>
<feature type="compositionally biased region" description="Low complexity" evidence="7">
    <location>
        <begin position="343"/>
        <end position="372"/>
    </location>
</feature>
<dbReference type="Pfam" id="PF00069">
    <property type="entry name" value="Pkinase"/>
    <property type="match status" value="1"/>
</dbReference>
<evidence type="ECO:0000256" key="4">
    <source>
        <dbReference type="ARBA" id="ARBA00022777"/>
    </source>
</evidence>
<dbReference type="PROSITE" id="PS00107">
    <property type="entry name" value="PROTEIN_KINASE_ATP"/>
    <property type="match status" value="1"/>
</dbReference>
<evidence type="ECO:0000313" key="10">
    <source>
        <dbReference type="Proteomes" id="UP001314263"/>
    </source>
</evidence>
<dbReference type="FunFam" id="3.30.200.20:FF:000003">
    <property type="entry name" value="Non-specific serine/threonine protein kinase"/>
    <property type="match status" value="1"/>
</dbReference>
<protein>
    <recommendedName>
        <fullName evidence="8">Protein kinase domain-containing protein</fullName>
    </recommendedName>
</protein>
<keyword evidence="3 6" id="KW-0547">Nucleotide-binding</keyword>
<evidence type="ECO:0000256" key="2">
    <source>
        <dbReference type="ARBA" id="ARBA00022679"/>
    </source>
</evidence>
<feature type="domain" description="Protein kinase" evidence="8">
    <location>
        <begin position="14"/>
        <end position="272"/>
    </location>
</feature>
<keyword evidence="5 6" id="KW-0067">ATP-binding</keyword>
<evidence type="ECO:0000256" key="3">
    <source>
        <dbReference type="ARBA" id="ARBA00022741"/>
    </source>
</evidence>
<feature type="region of interest" description="Disordered" evidence="7">
    <location>
        <begin position="495"/>
        <end position="535"/>
    </location>
</feature>
<dbReference type="Proteomes" id="UP001314263">
    <property type="component" value="Unassembled WGS sequence"/>
</dbReference>
<evidence type="ECO:0000256" key="6">
    <source>
        <dbReference type="PROSITE-ProRule" id="PRU10141"/>
    </source>
</evidence>
<keyword evidence="2" id="KW-0808">Transferase</keyword>
<dbReference type="InterPro" id="IPR017441">
    <property type="entry name" value="Protein_kinase_ATP_BS"/>
</dbReference>
<dbReference type="InterPro" id="IPR008271">
    <property type="entry name" value="Ser/Thr_kinase_AS"/>
</dbReference>
<evidence type="ECO:0000256" key="1">
    <source>
        <dbReference type="ARBA" id="ARBA00022527"/>
    </source>
</evidence>
<dbReference type="PROSITE" id="PS50011">
    <property type="entry name" value="PROTEIN_KINASE_DOM"/>
    <property type="match status" value="1"/>
</dbReference>
<dbReference type="PANTHER" id="PTHR24348:SF22">
    <property type="entry name" value="NON-SPECIFIC SERINE_THREONINE PROTEIN KINASE"/>
    <property type="match status" value="1"/>
</dbReference>
<dbReference type="EMBL" id="CAUYUE010000005">
    <property type="protein sequence ID" value="CAK0772297.1"/>
    <property type="molecule type" value="Genomic_DNA"/>
</dbReference>
<dbReference type="InterPro" id="IPR045269">
    <property type="entry name" value="Atg1-like"/>
</dbReference>
<dbReference type="InterPro" id="IPR011009">
    <property type="entry name" value="Kinase-like_dom_sf"/>
</dbReference>
<evidence type="ECO:0000313" key="9">
    <source>
        <dbReference type="EMBL" id="CAK0772297.1"/>
    </source>
</evidence>
<dbReference type="AlphaFoldDB" id="A0AAV1I0X4"/>
<feature type="region of interest" description="Disordered" evidence="7">
    <location>
        <begin position="274"/>
        <end position="383"/>
    </location>
</feature>
<name>A0AAV1I0X4_9CHLO</name>
<evidence type="ECO:0000256" key="7">
    <source>
        <dbReference type="SAM" id="MobiDB-lite"/>
    </source>
</evidence>
<organism evidence="9 10">
    <name type="scientific">Coccomyxa viridis</name>
    <dbReference type="NCBI Taxonomy" id="1274662"/>
    <lineage>
        <taxon>Eukaryota</taxon>
        <taxon>Viridiplantae</taxon>
        <taxon>Chlorophyta</taxon>
        <taxon>core chlorophytes</taxon>
        <taxon>Trebouxiophyceae</taxon>
        <taxon>Trebouxiophyceae incertae sedis</taxon>
        <taxon>Coccomyxaceae</taxon>
        <taxon>Coccomyxa</taxon>
    </lineage>
</organism>
<dbReference type="Gene3D" id="1.10.510.10">
    <property type="entry name" value="Transferase(Phosphotransferase) domain 1"/>
    <property type="match status" value="1"/>
</dbReference>
<dbReference type="GO" id="GO:0005524">
    <property type="term" value="F:ATP binding"/>
    <property type="evidence" value="ECO:0007669"/>
    <property type="project" value="UniProtKB-UniRule"/>
</dbReference>
<evidence type="ECO:0000256" key="5">
    <source>
        <dbReference type="ARBA" id="ARBA00022840"/>
    </source>
</evidence>
<dbReference type="GO" id="GO:0005776">
    <property type="term" value="C:autophagosome"/>
    <property type="evidence" value="ECO:0007669"/>
    <property type="project" value="TreeGrafter"/>
</dbReference>
<reference evidence="9 10" key="1">
    <citation type="submission" date="2023-10" db="EMBL/GenBank/DDBJ databases">
        <authorList>
            <person name="Maclean D."/>
            <person name="Macfadyen A."/>
        </authorList>
    </citation>
    <scope>NUCLEOTIDE SEQUENCE [LARGE SCALE GENOMIC DNA]</scope>
</reference>
<dbReference type="GO" id="GO:0005829">
    <property type="term" value="C:cytosol"/>
    <property type="evidence" value="ECO:0007669"/>
    <property type="project" value="TreeGrafter"/>
</dbReference>